<proteinExistence type="predicted"/>
<dbReference type="AlphaFoldDB" id="A0A212KYW5"/>
<name>A0A212KYW5_9BACT</name>
<sequence>MRLTAKHGRLSVTLRAVHQGQDLQVICSGGEAHIGAVALASPHPSTEVAGGEKTDVLLAVPGHREDMLAARMARRLADELNCVVCVTAGIHFDSITKKEIERVLNLADILTERCLTRLKQASKECSC</sequence>
<dbReference type="InterPro" id="IPR048844">
    <property type="entry name" value="LpdD_chaperone-like"/>
</dbReference>
<evidence type="ECO:0000313" key="2">
    <source>
        <dbReference type="EMBL" id="SCM70319.1"/>
    </source>
</evidence>
<dbReference type="RefSeq" id="WP_179979245.1">
    <property type="nucleotide sequence ID" value="NZ_LT608333.1"/>
</dbReference>
<dbReference type="EMBL" id="FMJC01000001">
    <property type="protein sequence ID" value="SCM70319.1"/>
    <property type="molecule type" value="Genomic_DNA"/>
</dbReference>
<evidence type="ECO:0000259" key="1">
    <source>
        <dbReference type="Pfam" id="PF21758"/>
    </source>
</evidence>
<reference evidence="2" key="1">
    <citation type="submission" date="2016-08" db="EMBL/GenBank/DDBJ databases">
        <authorList>
            <person name="Seilhamer J.J."/>
        </authorList>
    </citation>
    <scope>NUCLEOTIDE SEQUENCE</scope>
    <source>
        <strain evidence="2">86-1</strain>
    </source>
</reference>
<gene>
    <name evidence="2" type="ORF">KL86DES1_10332</name>
</gene>
<dbReference type="Pfam" id="PF21758">
    <property type="entry name" value="PAC_bac"/>
    <property type="match status" value="1"/>
</dbReference>
<accession>A0A212KYW5</accession>
<feature type="domain" description="Prenylated flavin chaperone LpdD-like" evidence="1">
    <location>
        <begin position="7"/>
        <end position="118"/>
    </location>
</feature>
<protein>
    <recommendedName>
        <fullName evidence="1">Prenylated flavin chaperone LpdD-like domain-containing protein</fullName>
    </recommendedName>
</protein>
<organism evidence="2">
    <name type="scientific">uncultured Desulfovibrio sp</name>
    <dbReference type="NCBI Taxonomy" id="167968"/>
    <lineage>
        <taxon>Bacteria</taxon>
        <taxon>Pseudomonadati</taxon>
        <taxon>Thermodesulfobacteriota</taxon>
        <taxon>Desulfovibrionia</taxon>
        <taxon>Desulfovibrionales</taxon>
        <taxon>Desulfovibrionaceae</taxon>
        <taxon>Desulfovibrio</taxon>
        <taxon>environmental samples</taxon>
    </lineage>
</organism>